<dbReference type="SUPFAM" id="SSF81296">
    <property type="entry name" value="E set domains"/>
    <property type="match status" value="1"/>
</dbReference>
<dbReference type="InterPro" id="IPR008958">
    <property type="entry name" value="Transglutaminase_C"/>
</dbReference>
<dbReference type="SUPFAM" id="SSF54001">
    <property type="entry name" value="Cysteine proteinases"/>
    <property type="match status" value="1"/>
</dbReference>
<dbReference type="FunFam" id="3.90.260.10:FF:000001">
    <property type="entry name" value="Protein-glutamine gamma-glutamyltransferase 2"/>
    <property type="match status" value="1"/>
</dbReference>
<dbReference type="GO" id="GO:0030216">
    <property type="term" value="P:keratinocyte differentiation"/>
    <property type="evidence" value="ECO:0007669"/>
    <property type="project" value="Ensembl"/>
</dbReference>
<dbReference type="SUPFAM" id="SSF49309">
    <property type="entry name" value="Transglutaminase, two C-terminal domains"/>
    <property type="match status" value="2"/>
</dbReference>
<dbReference type="FunFam" id="2.60.40.10:FF:000171">
    <property type="entry name" value="protein-glutamine gamma-glutamyltransferase 6"/>
    <property type="match status" value="1"/>
</dbReference>
<dbReference type="EMBL" id="AGCU01006290">
    <property type="status" value="NOT_ANNOTATED_CDS"/>
    <property type="molecule type" value="Genomic_DNA"/>
</dbReference>
<sequence>LTGLQLIKIDWQKEANRRKHHTNEYDSTDLIVRREQPFSITATCNRALKSGESFKFTAETGPKPSLKAKTQAVFSISSTASNGTWSAVQQSTESSSVTISIYCPANAAIGRYKLSVQPTSGGNASQGIVGTFVLLYNPWSQGDDVFMPNNAERQEYVMEEFGMVFTGNANRINSSGWNYGQFQEGILDICLASLDKSLNYRRDPATDVSRRNDPKYVGRVLSAMVNSNDDNGVLEGNWSGDYRGGTSPSSWNGSVEILKKWNAAGFKPVKYGQCWVFASVLTTVLRCLGIPTRMISNFNSAHDADKNLSVDEYYDESGNPLRMGGDSVWNFHVWNESWFTRKDLGSSYNGWQILDATPQERSAGVFQCGPASLTAIKEGDVDLDYDAPFIFAEVNADRITWSYNTSTTEKKRIYSYTKSIGHSISTKAVGSYDRVDVTNDYKYEEGSEKEREVYQKAVGKLHVGRGFAGRSMKHEEIVPNPEISGKFEVDGAFKVGKDVKLTLLLSNLTSEAKNIKVNMTAWTTVYTRKPIHEVWKDSVSATLASKEEKRFPIKIAYAEYQQHLTSDNMLRVIALCQEENGIEVVVERNIVLENPELLIQVVGDAKVNEPVNVEVIFTNPLDQEVKDCTLQAEGSDLLKGKLKIEMPPLKPKQSSKVPFEIFPTKTGTKQLLVNFSSDKFTGVKAFETINVAN</sequence>
<dbReference type="GO" id="GO:0005737">
    <property type="term" value="C:cytoplasm"/>
    <property type="evidence" value="ECO:0007669"/>
    <property type="project" value="Ensembl"/>
</dbReference>
<dbReference type="EC" id="2.3.2.13" evidence="6"/>
<dbReference type="FunFam" id="2.60.40.10:FF:000278">
    <property type="entry name" value="Protein-glutamine gamma-glutamyltransferase 2"/>
    <property type="match status" value="1"/>
</dbReference>
<dbReference type="EMBL" id="AGCU01006287">
    <property type="status" value="NOT_ANNOTATED_CDS"/>
    <property type="molecule type" value="Genomic_DNA"/>
</dbReference>
<dbReference type="EMBL" id="AGCU01006293">
    <property type="status" value="NOT_ANNOTATED_CDS"/>
    <property type="molecule type" value="Genomic_DNA"/>
</dbReference>
<feature type="binding site" evidence="9">
    <location>
        <position position="395"/>
    </location>
    <ligand>
        <name>Ca(2+)</name>
        <dbReference type="ChEBI" id="CHEBI:29108"/>
    </ligand>
</feature>
<dbReference type="Pfam" id="PF00927">
    <property type="entry name" value="Transglut_C"/>
    <property type="match status" value="2"/>
</dbReference>
<dbReference type="PANTHER" id="PTHR11590">
    <property type="entry name" value="PROTEIN-GLUTAMINE GAMMA-GLUTAMYLTRANSFERASE"/>
    <property type="match status" value="1"/>
</dbReference>
<dbReference type="GO" id="GO:0005509">
    <property type="term" value="F:calcium ion binding"/>
    <property type="evidence" value="ECO:0007669"/>
    <property type="project" value="Ensembl"/>
</dbReference>
<dbReference type="FunFam" id="2.60.40.10:FF:000090">
    <property type="entry name" value="Protein-glutamine gamma-glutamyltransferase 2"/>
    <property type="match status" value="1"/>
</dbReference>
<evidence type="ECO:0000313" key="11">
    <source>
        <dbReference type="Ensembl" id="ENSPSIP00000017675.1"/>
    </source>
</evidence>
<evidence type="ECO:0000256" key="3">
    <source>
        <dbReference type="ARBA" id="ARBA00022723"/>
    </source>
</evidence>
<dbReference type="PIRSF" id="PIRSF000459">
    <property type="entry name" value="TGM_EBP42"/>
    <property type="match status" value="1"/>
</dbReference>
<comment type="catalytic activity">
    <reaction evidence="7">
        <text>L-glutaminyl-[protein] + L-lysyl-[protein] = [protein]-L-lysyl-N(6)-5-L-glutamyl-[protein] + NH4(+)</text>
        <dbReference type="Rhea" id="RHEA:54816"/>
        <dbReference type="Rhea" id="RHEA-COMP:9752"/>
        <dbReference type="Rhea" id="RHEA-COMP:10207"/>
        <dbReference type="Rhea" id="RHEA-COMP:14005"/>
        <dbReference type="ChEBI" id="CHEBI:28938"/>
        <dbReference type="ChEBI" id="CHEBI:29969"/>
        <dbReference type="ChEBI" id="CHEBI:30011"/>
        <dbReference type="ChEBI" id="CHEBI:138370"/>
        <dbReference type="EC" id="2.3.2.13"/>
    </reaction>
</comment>
<dbReference type="InterPro" id="IPR001102">
    <property type="entry name" value="Transglutaminase_N"/>
</dbReference>
<dbReference type="InterPro" id="IPR013783">
    <property type="entry name" value="Ig-like_fold"/>
</dbReference>
<accession>K7GBL4</accession>
<reference evidence="11" key="3">
    <citation type="submission" date="2025-08" db="UniProtKB">
        <authorList>
            <consortium name="Ensembl"/>
        </authorList>
    </citation>
    <scope>IDENTIFICATION</scope>
</reference>
<protein>
    <recommendedName>
        <fullName evidence="6">protein-glutamine gamma-glutamyltransferase</fullName>
        <ecNumber evidence="6">2.3.2.13</ecNumber>
    </recommendedName>
</protein>
<evidence type="ECO:0000256" key="1">
    <source>
        <dbReference type="ARBA" id="ARBA00005968"/>
    </source>
</evidence>
<gene>
    <name evidence="11" type="primary">TGM3</name>
</gene>
<evidence type="ECO:0000256" key="6">
    <source>
        <dbReference type="ARBA" id="ARBA00024222"/>
    </source>
</evidence>
<dbReference type="InterPro" id="IPR036985">
    <property type="entry name" value="Transglutaminase-like_sf"/>
</dbReference>
<keyword evidence="3 9" id="KW-0479">Metal-binding</keyword>
<feature type="binding site" evidence="9">
    <location>
        <position position="445"/>
    </location>
    <ligand>
        <name>Ca(2+)</name>
        <dbReference type="ChEBI" id="CHEBI:29108"/>
    </ligand>
</feature>
<feature type="active site" evidence="8">
    <location>
        <position position="274"/>
    </location>
</feature>
<proteinExistence type="inferred from homology"/>
<dbReference type="GeneTree" id="ENSGT01050000244866"/>
<dbReference type="eggNOG" id="ENOG502QUPB">
    <property type="taxonomic scope" value="Eukaryota"/>
</dbReference>
<dbReference type="GO" id="GO:0003810">
    <property type="term" value="F:protein-glutamine gamma-glutamyltransferase activity"/>
    <property type="evidence" value="ECO:0007669"/>
    <property type="project" value="UniProtKB-EC"/>
</dbReference>
<dbReference type="Pfam" id="PF00868">
    <property type="entry name" value="Transglut_N"/>
    <property type="match status" value="1"/>
</dbReference>
<reference evidence="12" key="2">
    <citation type="journal article" date="2013" name="Nat. Genet.">
        <title>The draft genomes of soft-shell turtle and green sea turtle yield insights into the development and evolution of the turtle-specific body plan.</title>
        <authorList>
            <person name="Wang Z."/>
            <person name="Pascual-Anaya J."/>
            <person name="Zadissa A."/>
            <person name="Li W."/>
            <person name="Niimura Y."/>
            <person name="Huang Z."/>
            <person name="Li C."/>
            <person name="White S."/>
            <person name="Xiong Z."/>
            <person name="Fang D."/>
            <person name="Wang B."/>
            <person name="Ming Y."/>
            <person name="Chen Y."/>
            <person name="Zheng Y."/>
            <person name="Kuraku S."/>
            <person name="Pignatelli M."/>
            <person name="Herrero J."/>
            <person name="Beal K."/>
            <person name="Nozawa M."/>
            <person name="Li Q."/>
            <person name="Wang J."/>
            <person name="Zhang H."/>
            <person name="Yu L."/>
            <person name="Shigenobu S."/>
            <person name="Wang J."/>
            <person name="Liu J."/>
            <person name="Flicek P."/>
            <person name="Searle S."/>
            <person name="Wang J."/>
            <person name="Kuratani S."/>
            <person name="Yin Y."/>
            <person name="Aken B."/>
            <person name="Zhang G."/>
            <person name="Irie N."/>
        </authorList>
    </citation>
    <scope>NUCLEOTIDE SEQUENCE [LARGE SCALE GENOMIC DNA]</scope>
    <source>
        <strain evidence="12">Daiwa-1</strain>
    </source>
</reference>
<evidence type="ECO:0000256" key="8">
    <source>
        <dbReference type="PIRSR" id="PIRSR000459-1"/>
    </source>
</evidence>
<dbReference type="Proteomes" id="UP000007267">
    <property type="component" value="Unassembled WGS sequence"/>
</dbReference>
<dbReference type="InterPro" id="IPR050779">
    <property type="entry name" value="Transglutaminase"/>
</dbReference>
<comment type="similarity">
    <text evidence="1">Belongs to the transglutaminase superfamily. Transglutaminase family.</text>
</comment>
<organism evidence="11 12">
    <name type="scientific">Pelodiscus sinensis</name>
    <name type="common">Chinese softshell turtle</name>
    <name type="synonym">Trionyx sinensis</name>
    <dbReference type="NCBI Taxonomy" id="13735"/>
    <lineage>
        <taxon>Eukaryota</taxon>
        <taxon>Metazoa</taxon>
        <taxon>Chordata</taxon>
        <taxon>Craniata</taxon>
        <taxon>Vertebrata</taxon>
        <taxon>Euteleostomi</taxon>
        <taxon>Archelosauria</taxon>
        <taxon>Testudinata</taxon>
        <taxon>Testudines</taxon>
        <taxon>Cryptodira</taxon>
        <taxon>Trionychia</taxon>
        <taxon>Trionychidae</taxon>
        <taxon>Pelodiscus</taxon>
    </lineage>
</organism>
<dbReference type="PROSITE" id="PS00547">
    <property type="entry name" value="TRANSGLUTAMINASES"/>
    <property type="match status" value="1"/>
</dbReference>
<evidence type="ECO:0000259" key="10">
    <source>
        <dbReference type="SMART" id="SM00460"/>
    </source>
</evidence>
<feature type="domain" description="Transglutaminase-like" evidence="10">
    <location>
        <begin position="266"/>
        <end position="358"/>
    </location>
</feature>
<keyword evidence="2" id="KW-0808">Transferase</keyword>
<dbReference type="EMBL" id="AGCU01006286">
    <property type="status" value="NOT_ANNOTATED_CDS"/>
    <property type="molecule type" value="Genomic_DNA"/>
</dbReference>
<keyword evidence="12" id="KW-1185">Reference proteome</keyword>
<evidence type="ECO:0000313" key="12">
    <source>
        <dbReference type="Proteomes" id="UP000007267"/>
    </source>
</evidence>
<evidence type="ECO:0000256" key="5">
    <source>
        <dbReference type="ARBA" id="ARBA00023315"/>
    </source>
</evidence>
<dbReference type="InterPro" id="IPR013808">
    <property type="entry name" value="Transglutaminase_AS"/>
</dbReference>
<dbReference type="InterPro" id="IPR038765">
    <property type="entry name" value="Papain-like_cys_pep_sf"/>
</dbReference>
<dbReference type="Pfam" id="PF01841">
    <property type="entry name" value="Transglut_core"/>
    <property type="match status" value="1"/>
</dbReference>
<dbReference type="InterPro" id="IPR014756">
    <property type="entry name" value="Ig_E-set"/>
</dbReference>
<dbReference type="EMBL" id="AGCU01006291">
    <property type="status" value="NOT_ANNOTATED_CDS"/>
    <property type="molecule type" value="Genomic_DNA"/>
</dbReference>
<dbReference type="Gene3D" id="3.90.260.10">
    <property type="entry name" value="Transglutaminase-like"/>
    <property type="match status" value="1"/>
</dbReference>
<evidence type="ECO:0000256" key="9">
    <source>
        <dbReference type="PIRSR" id="PIRSR000459-2"/>
    </source>
</evidence>
<evidence type="ECO:0000256" key="4">
    <source>
        <dbReference type="ARBA" id="ARBA00022837"/>
    </source>
</evidence>
<dbReference type="Ensembl" id="ENSPSIT00000017754.1">
    <property type="protein sequence ID" value="ENSPSIP00000017675.1"/>
    <property type="gene ID" value="ENSPSIG00000015562.1"/>
</dbReference>
<comment type="cofactor">
    <cofactor evidence="9">
        <name>Ca(2+)</name>
        <dbReference type="ChEBI" id="CHEBI:29108"/>
    </cofactor>
    <text evidence="9">Binds 1 Ca(2+) ion per subunit.</text>
</comment>
<dbReference type="PANTHER" id="PTHR11590:SF36">
    <property type="entry name" value="PROTEIN-GLUTAMINE GAMMA-GLUTAMYLTRANSFERASE E"/>
    <property type="match status" value="1"/>
</dbReference>
<name>K7GBL4_PELSI</name>
<feature type="binding site" evidence="9">
    <location>
        <position position="397"/>
    </location>
    <ligand>
        <name>Ca(2+)</name>
        <dbReference type="ChEBI" id="CHEBI:29108"/>
    </ligand>
</feature>
<reference evidence="12" key="1">
    <citation type="submission" date="2011-10" db="EMBL/GenBank/DDBJ databases">
        <authorList>
            <consortium name="Soft-shell Turtle Genome Consortium"/>
        </authorList>
    </citation>
    <scope>NUCLEOTIDE SEQUENCE [LARGE SCALE GENOMIC DNA]</scope>
    <source>
        <strain evidence="12">Daiwa-1</strain>
    </source>
</reference>
<dbReference type="InterPro" id="IPR023608">
    <property type="entry name" value="Transglutaminase_animal"/>
</dbReference>
<dbReference type="InterPro" id="IPR036238">
    <property type="entry name" value="Transglutaminase_C_sf"/>
</dbReference>
<evidence type="ECO:0000256" key="2">
    <source>
        <dbReference type="ARBA" id="ARBA00022679"/>
    </source>
</evidence>
<dbReference type="EMBL" id="AGCU01006294">
    <property type="status" value="NOT_ANNOTATED_CDS"/>
    <property type="molecule type" value="Genomic_DNA"/>
</dbReference>
<feature type="active site" evidence="8">
    <location>
        <position position="332"/>
    </location>
</feature>
<dbReference type="EMBL" id="AGCU01006295">
    <property type="status" value="NOT_ANNOTATED_CDS"/>
    <property type="molecule type" value="Genomic_DNA"/>
</dbReference>
<feature type="binding site" evidence="9">
    <location>
        <position position="450"/>
    </location>
    <ligand>
        <name>Ca(2+)</name>
        <dbReference type="ChEBI" id="CHEBI:29108"/>
    </ligand>
</feature>
<dbReference type="GO" id="GO:0031234">
    <property type="term" value="C:extrinsic component of cytoplasmic side of plasma membrane"/>
    <property type="evidence" value="ECO:0007669"/>
    <property type="project" value="Ensembl"/>
</dbReference>
<feature type="active site" evidence="8">
    <location>
        <position position="355"/>
    </location>
</feature>
<keyword evidence="4 9" id="KW-0106">Calcium</keyword>
<dbReference type="Gene3D" id="2.60.40.10">
    <property type="entry name" value="Immunoglobulins"/>
    <property type="match status" value="3"/>
</dbReference>
<keyword evidence="5" id="KW-0012">Acyltransferase</keyword>
<dbReference type="EMBL" id="AGCU01006288">
    <property type="status" value="NOT_ANNOTATED_CDS"/>
    <property type="molecule type" value="Genomic_DNA"/>
</dbReference>
<dbReference type="EMBL" id="AGCU01006289">
    <property type="status" value="NOT_ANNOTATED_CDS"/>
    <property type="molecule type" value="Genomic_DNA"/>
</dbReference>
<reference evidence="11" key="4">
    <citation type="submission" date="2025-09" db="UniProtKB">
        <authorList>
            <consortium name="Ensembl"/>
        </authorList>
    </citation>
    <scope>IDENTIFICATION</scope>
</reference>
<dbReference type="EMBL" id="AGCU01006292">
    <property type="status" value="NOT_ANNOTATED_CDS"/>
    <property type="molecule type" value="Genomic_DNA"/>
</dbReference>
<evidence type="ECO:0000256" key="7">
    <source>
        <dbReference type="ARBA" id="ARBA00051843"/>
    </source>
</evidence>
<dbReference type="InterPro" id="IPR002931">
    <property type="entry name" value="Transglutaminase-like"/>
</dbReference>
<dbReference type="GO" id="GO:0005198">
    <property type="term" value="F:structural molecule activity"/>
    <property type="evidence" value="ECO:0007669"/>
    <property type="project" value="Ensembl"/>
</dbReference>
<dbReference type="AlphaFoldDB" id="K7GBL4"/>
<dbReference type="SMART" id="SM00460">
    <property type="entry name" value="TGc"/>
    <property type="match status" value="1"/>
</dbReference>
<dbReference type="GO" id="GO:0032991">
    <property type="term" value="C:protein-containing complex"/>
    <property type="evidence" value="ECO:0007669"/>
    <property type="project" value="Ensembl"/>
</dbReference>